<evidence type="ECO:0008006" key="4">
    <source>
        <dbReference type="Google" id="ProtNLM"/>
    </source>
</evidence>
<evidence type="ECO:0000256" key="1">
    <source>
        <dbReference type="SAM" id="SignalP"/>
    </source>
</evidence>
<gene>
    <name evidence="2" type="ORF">C8P67_11018</name>
</gene>
<protein>
    <recommendedName>
        <fullName evidence="4">Carboxypeptidase-like protein</fullName>
    </recommendedName>
</protein>
<comment type="caution">
    <text evidence="2">The sequence shown here is derived from an EMBL/GenBank/DDBJ whole genome shotgun (WGS) entry which is preliminary data.</text>
</comment>
<feature type="signal peptide" evidence="1">
    <location>
        <begin position="1"/>
        <end position="19"/>
    </location>
</feature>
<accession>A0A3E0EFZ4</accession>
<organism evidence="2 3">
    <name type="scientific">Flavobacterium aquicola</name>
    <dbReference type="NCBI Taxonomy" id="1682742"/>
    <lineage>
        <taxon>Bacteria</taxon>
        <taxon>Pseudomonadati</taxon>
        <taxon>Bacteroidota</taxon>
        <taxon>Flavobacteriia</taxon>
        <taxon>Flavobacteriales</taxon>
        <taxon>Flavobacteriaceae</taxon>
        <taxon>Flavobacterium</taxon>
    </lineage>
</organism>
<dbReference type="RefSeq" id="WP_115814125.1">
    <property type="nucleotide sequence ID" value="NZ_QUNI01000010.1"/>
</dbReference>
<evidence type="ECO:0000313" key="2">
    <source>
        <dbReference type="EMBL" id="REG96199.1"/>
    </source>
</evidence>
<dbReference type="Proteomes" id="UP000257136">
    <property type="component" value="Unassembled WGS sequence"/>
</dbReference>
<name>A0A3E0EFZ4_9FLAO</name>
<feature type="chain" id="PRO_5017621858" description="Carboxypeptidase-like protein" evidence="1">
    <location>
        <begin position="20"/>
        <end position="246"/>
    </location>
</feature>
<sequence length="246" mass="28465">MKVKLLVTLSLLASQFSFSQNVELLHGKVLNQDLRIKNVDVINFNSKEQTKTDQFGVFFIVAKTNDILVFVSKSYELKRLLVNQKLFEEKALCVFMDLKPEELEDVVITKMPSIKLSGDKKYEQSKLDDYALEKTPLKIPHVNDGTIQYGMDFMRIGGMLFGLFAKEKEPKKEAPPKIEFATLAKNTCEQNFFTENLKLKEEEIELFLQFCDADPNSKRLKENTNKLSMMDFLIIKKSEFQNLKKL</sequence>
<evidence type="ECO:0000313" key="3">
    <source>
        <dbReference type="Proteomes" id="UP000257136"/>
    </source>
</evidence>
<dbReference type="OrthoDB" id="1431099at2"/>
<dbReference type="EMBL" id="QUNI01000010">
    <property type="protein sequence ID" value="REG96199.1"/>
    <property type="molecule type" value="Genomic_DNA"/>
</dbReference>
<proteinExistence type="predicted"/>
<keyword evidence="1" id="KW-0732">Signal</keyword>
<keyword evidence="3" id="KW-1185">Reference proteome</keyword>
<dbReference type="AlphaFoldDB" id="A0A3E0EFZ4"/>
<reference evidence="2 3" key="1">
    <citation type="submission" date="2018-08" db="EMBL/GenBank/DDBJ databases">
        <title>Genomic Encyclopedia of Archaeal and Bacterial Type Strains, Phase II (KMG-II): from individual species to whole genera.</title>
        <authorList>
            <person name="Goeker M."/>
        </authorList>
    </citation>
    <scope>NUCLEOTIDE SEQUENCE [LARGE SCALE GENOMIC DNA]</scope>
    <source>
        <strain evidence="2 3">DSM 100880</strain>
    </source>
</reference>